<dbReference type="EMBL" id="AE003849">
    <property type="protein sequence ID" value="AAF84876.1"/>
    <property type="molecule type" value="Genomic_DNA"/>
</dbReference>
<proteinExistence type="predicted"/>
<evidence type="ECO:0008006" key="4">
    <source>
        <dbReference type="Google" id="ProtNLM"/>
    </source>
</evidence>
<keyword evidence="1" id="KW-0732">Signal</keyword>
<feature type="signal peptide" evidence="1">
    <location>
        <begin position="1"/>
        <end position="21"/>
    </location>
</feature>
<name>Q9PBR3_XYLFA</name>
<dbReference type="KEGG" id="xfa:XF_2077"/>
<evidence type="ECO:0000256" key="1">
    <source>
        <dbReference type="SAM" id="SignalP"/>
    </source>
</evidence>
<sequence length="219" mass="24527">MNKTRLALLLSFLIPVTFAHAGVDNKDSKEEFIIDTPSNLSTQESTENYWTEERRYAAKPKSIVPLGNEVSKIKAETGLESYIRNQKERTEQLVIEPSTGMDWDDSFPILSSVKGVPETADVSRYPFSNAGKTFFTDSKGDDFYCTAQFVGSNQVLMTASHCLMEDNGKWYRNIEFYPRAGGNIVFEPLKIGCKGVPADAIMNGERNLGKDYGFATVYK</sequence>
<organism evidence="2 3">
    <name type="scientific">Xylella fastidiosa (strain 9a5c)</name>
    <dbReference type="NCBI Taxonomy" id="160492"/>
    <lineage>
        <taxon>Bacteria</taxon>
        <taxon>Pseudomonadati</taxon>
        <taxon>Pseudomonadota</taxon>
        <taxon>Gammaproteobacteria</taxon>
        <taxon>Lysobacterales</taxon>
        <taxon>Lysobacteraceae</taxon>
        <taxon>Xylella</taxon>
    </lineage>
</organism>
<dbReference type="HOGENOM" id="CLU_109855_0_0_6"/>
<feature type="chain" id="PRO_5004330916" description="Serine protease" evidence="1">
    <location>
        <begin position="22"/>
        <end position="219"/>
    </location>
</feature>
<evidence type="ECO:0000313" key="3">
    <source>
        <dbReference type="Proteomes" id="UP000000812"/>
    </source>
</evidence>
<dbReference type="SUPFAM" id="SSF50494">
    <property type="entry name" value="Trypsin-like serine proteases"/>
    <property type="match status" value="1"/>
</dbReference>
<dbReference type="RefSeq" id="WP_010894530.1">
    <property type="nucleotide sequence ID" value="NC_002488.3"/>
</dbReference>
<dbReference type="PIR" id="D82603">
    <property type="entry name" value="D82603"/>
</dbReference>
<gene>
    <name evidence="2" type="ordered locus">XF_2077</name>
</gene>
<evidence type="ECO:0000313" key="2">
    <source>
        <dbReference type="EMBL" id="AAF84876.1"/>
    </source>
</evidence>
<dbReference type="Gene3D" id="2.40.10.10">
    <property type="entry name" value="Trypsin-like serine proteases"/>
    <property type="match status" value="1"/>
</dbReference>
<dbReference type="InterPro" id="IPR043504">
    <property type="entry name" value="Peptidase_S1_PA_chymotrypsin"/>
</dbReference>
<dbReference type="AlphaFoldDB" id="Q9PBR3"/>
<dbReference type="eggNOG" id="COG3591">
    <property type="taxonomic scope" value="Bacteria"/>
</dbReference>
<protein>
    <recommendedName>
        <fullName evidence="4">Serine protease</fullName>
    </recommendedName>
</protein>
<dbReference type="STRING" id="160492.XF_2077"/>
<reference evidence="2 3" key="1">
    <citation type="journal article" date="2000" name="Nature">
        <title>The genome sequence of the plant pathogen Xylella fastidiosa.</title>
        <authorList>
            <person name="Simpson A.J."/>
            <person name="Reinach F.C."/>
            <person name="Arruda P."/>
            <person name="Abreu F.A."/>
            <person name="Acencio M."/>
            <person name="Alvarenga R."/>
            <person name="Alves L.M."/>
            <person name="Araya J.E."/>
            <person name="Baia G.S."/>
            <person name="Baptista C.S."/>
            <person name="Barros M.H."/>
            <person name="Bonaccorsi E.D."/>
            <person name="Bordin S."/>
            <person name="Bove J.M."/>
            <person name="Briones M.R."/>
            <person name="Bueno M.R."/>
            <person name="Camargo A.A."/>
            <person name="Camargo L.E."/>
            <person name="Carraro D.M."/>
            <person name="Carrer H."/>
            <person name="Colauto N.B."/>
            <person name="Colombo C."/>
            <person name="Costa F.F."/>
            <person name="Costa M.C."/>
            <person name="Costa-Neto C.M."/>
            <person name="Coutinho L.L."/>
            <person name="Cristofani M."/>
            <person name="Dias-Neto E."/>
            <person name="Docena C."/>
            <person name="El-Dorry H."/>
            <person name="Facincani A.P."/>
            <person name="Ferreira A.J."/>
            <person name="Ferreira V.C."/>
            <person name="Ferro J.A."/>
            <person name="Fraga J.S."/>
            <person name="Franca S.C."/>
            <person name="Franco M.C."/>
            <person name="Frohme M."/>
            <person name="Furlan L.R."/>
            <person name="Garnier M."/>
            <person name="Goldman G.H."/>
            <person name="Goldman M.H."/>
            <person name="Gomes S.L."/>
            <person name="Gruber A."/>
            <person name="Ho P.L."/>
            <person name="Hoheisel J.D."/>
            <person name="Junqueira M.L."/>
            <person name="Kemper E.L."/>
            <person name="Kitajima J.P."/>
            <person name="Krieger J.E."/>
            <person name="Kuramae E.E."/>
            <person name="Laigret F."/>
            <person name="Lambais M.R."/>
            <person name="Leite L.C."/>
            <person name="Lemos E.G."/>
            <person name="Lemos M.V."/>
            <person name="Lopes S.A."/>
            <person name="Lopes C.R."/>
            <person name="Machado J.A."/>
            <person name="Machado M.A."/>
            <person name="Madeira A.M."/>
            <person name="Madeira H.M."/>
            <person name="Marino C.L."/>
            <person name="Marques M.V."/>
            <person name="Martins E.A."/>
            <person name="Martins E.M."/>
            <person name="Matsukuma A.Y."/>
            <person name="Menck C.F."/>
            <person name="Miracca E.C."/>
            <person name="Miyaki C.Y."/>
            <person name="Monteriro-Vitorello C.B."/>
            <person name="Moon D.H."/>
            <person name="Nagai M.A."/>
            <person name="Nascimento A.L."/>
            <person name="Netto L.E."/>
            <person name="Nhani A.Jr."/>
            <person name="Nobrega F.G."/>
            <person name="Nunes L.R."/>
            <person name="Oliveira M.A."/>
            <person name="de Oliveira M.C."/>
            <person name="de Oliveira R.C."/>
            <person name="Palmieri D.A."/>
            <person name="Paris A."/>
            <person name="Peixoto B.R."/>
            <person name="Pereira G.A."/>
            <person name="Pereira H.A.Jr."/>
            <person name="Pesquero J.B."/>
            <person name="Quaggio R.B."/>
            <person name="Roberto P.G."/>
            <person name="Rodrigues V."/>
            <person name="de M Rosa A.J."/>
            <person name="de Rosa V.E.Jr."/>
            <person name="de Sa R.G."/>
            <person name="Santelli R.V."/>
            <person name="Sawasaki H.E."/>
            <person name="da Silva A.C."/>
            <person name="da Silva A.M."/>
            <person name="da Silva F.R."/>
            <person name="da Silva W.A.Jr."/>
            <person name="da Silveira J.F."/>
            <person name="Silvestri M.L."/>
            <person name="Siqueira W.J."/>
            <person name="de Souza A.A."/>
            <person name="de Souza A.P."/>
            <person name="Terenzi M.F."/>
            <person name="Truffi D."/>
            <person name="Tsai S.M."/>
            <person name="Tsuhako M.H."/>
            <person name="Vallada H."/>
            <person name="Van Sluys M.A."/>
            <person name="Verjovski-Almeida S."/>
            <person name="Vettore A.L."/>
            <person name="Zago M.A."/>
            <person name="Zatz M."/>
            <person name="Meidanis J."/>
            <person name="Setubal J.C."/>
        </authorList>
    </citation>
    <scope>NUCLEOTIDE SEQUENCE [LARGE SCALE GENOMIC DNA]</scope>
    <source>
        <strain evidence="2 3">9a5c</strain>
    </source>
</reference>
<dbReference type="InterPro" id="IPR009003">
    <property type="entry name" value="Peptidase_S1_PA"/>
</dbReference>
<dbReference type="Proteomes" id="UP000000812">
    <property type="component" value="Chromosome"/>
</dbReference>
<accession>Q9PBR3</accession>